<keyword evidence="2" id="KW-0436">Ligase</keyword>
<gene>
    <name evidence="2" type="ORF">AU15_20945</name>
</gene>
<dbReference type="KEGG" id="msr:AU15_20945"/>
<proteinExistence type="predicted"/>
<evidence type="ECO:0000313" key="2">
    <source>
        <dbReference type="EMBL" id="AHI32793.1"/>
    </source>
</evidence>
<feature type="domain" description="BRCT" evidence="1">
    <location>
        <begin position="115"/>
        <end position="197"/>
    </location>
</feature>
<dbReference type="AlphaFoldDB" id="W5Z2Q2"/>
<protein>
    <submittedName>
        <fullName evidence="2">NAD-dependent DNA ligase</fullName>
    </submittedName>
</protein>
<reference evidence="2 3" key="1">
    <citation type="journal article" date="2014" name="Genome Announc.">
        <title>Draft Genome Sequences of Marinobacter similis A3d10T and Marinobacter salarius R9SW1T.</title>
        <authorList>
            <person name="Ivanova E.P."/>
            <person name="Ng H.J."/>
            <person name="Webb H.K."/>
            <person name="Feng G."/>
            <person name="Oshima K."/>
            <person name="Hattori M."/>
            <person name="Ohkuma M."/>
            <person name="Sergeev A.F."/>
            <person name="Mikhailov V.V."/>
            <person name="Crawford R.J."/>
            <person name="Sawabe T."/>
        </authorList>
    </citation>
    <scope>NUCLEOTIDE SEQUENCE [LARGE SCALE GENOMIC DNA]</scope>
    <source>
        <strain evidence="3">A3d10 and R9SW1</strain>
    </source>
</reference>
<evidence type="ECO:0000259" key="1">
    <source>
        <dbReference type="PROSITE" id="PS50172"/>
    </source>
</evidence>
<dbReference type="SUPFAM" id="SSF52113">
    <property type="entry name" value="BRCT domain"/>
    <property type="match status" value="1"/>
</dbReference>
<dbReference type="Proteomes" id="UP000035081">
    <property type="component" value="Chromosome"/>
</dbReference>
<dbReference type="Pfam" id="PF00533">
    <property type="entry name" value="BRCT"/>
    <property type="match status" value="1"/>
</dbReference>
<dbReference type="InterPro" id="IPR001357">
    <property type="entry name" value="BRCT_dom"/>
</dbReference>
<dbReference type="Gene3D" id="3.40.50.10190">
    <property type="entry name" value="BRCT domain"/>
    <property type="match status" value="1"/>
</dbReference>
<dbReference type="CDD" id="cd17748">
    <property type="entry name" value="BRCT_DNA_ligase_like"/>
    <property type="match status" value="1"/>
</dbReference>
<accession>W5Z2Q2</accession>
<dbReference type="InterPro" id="IPR036420">
    <property type="entry name" value="BRCT_dom_sf"/>
</dbReference>
<name>W5Z2Q2_9GAMM</name>
<dbReference type="PROSITE" id="PS50172">
    <property type="entry name" value="BRCT"/>
    <property type="match status" value="1"/>
</dbReference>
<sequence length="203" mass="22437">MDIFNKFNRKDIQDRQIDTLIGLSKGVSADGNVNQAEAEFLMSWLVQSRQSTDNPIIINLLQRVSAMLEDGVLDREESVELLEILQKISGDTSEIGELAKTSSLPVNDPLPEIEFNGSSFLFTGTCAFGTRKQCHEATESLGGTIAKGVNKNLNYLVLGTYVTDSWAHETFGRKIEKAIEYREKGLPVVILTEEHWLCSGGLG</sequence>
<dbReference type="GO" id="GO:0016874">
    <property type="term" value="F:ligase activity"/>
    <property type="evidence" value="ECO:0007669"/>
    <property type="project" value="UniProtKB-KW"/>
</dbReference>
<dbReference type="HOGENOM" id="CLU_107477_0_0_6"/>
<evidence type="ECO:0000313" key="3">
    <source>
        <dbReference type="Proteomes" id="UP000035081"/>
    </source>
</evidence>
<organism evidence="2 3">
    <name type="scientific">Marinobacter salarius</name>
    <dbReference type="NCBI Taxonomy" id="1420917"/>
    <lineage>
        <taxon>Bacteria</taxon>
        <taxon>Pseudomonadati</taxon>
        <taxon>Pseudomonadota</taxon>
        <taxon>Gammaproteobacteria</taxon>
        <taxon>Pseudomonadales</taxon>
        <taxon>Marinobacteraceae</taxon>
        <taxon>Marinobacter</taxon>
    </lineage>
</organism>
<dbReference type="EMBL" id="CP007152">
    <property type="protein sequence ID" value="AHI32793.1"/>
    <property type="molecule type" value="Genomic_DNA"/>
</dbReference>